<gene>
    <name evidence="2" type="ORF">CFHF_24405</name>
</gene>
<sequence length="405" mass="44157">MTHLVSIVAYRRLSMSPRSKLAAALSCLLVATASPGVAAAQAAPVPAVAEVVPTLGPKPFIGYFKPMPAARLSTTAWGAKEVGPRDPRNGLEDATMARWNYWDGQILKGADGKYRMFASRWDQGLGHKAWGRSLAVSAISDKLYGPYRDRGLTWPDNQGGLGHNVTALKMHDGRYAVVVSETRGGDVFVSDGIDGPWTQLGTIALDQSRFQLVKTPGDVALRDTPTAMPAKPANFSVLLRPDGAYQIVPRSGQILISKTGILGPYMVMGDSVYRGLDGVPQRDMRAFEDPVVWYSGGWHHIVVNQWRERRAYHLISRDGITGWRVQGLAYEPGADFIRYASGTKNHWNKLERPGVVMENGHVVAMTFAVVDTPKDDQTGNNRHGSKIIVVPFDGAAMDRDLAGLP</sequence>
<dbReference type="SUPFAM" id="SSF75005">
    <property type="entry name" value="Arabinanase/levansucrase/invertase"/>
    <property type="match status" value="2"/>
</dbReference>
<name>A0A2N5CLK8_9CAUL</name>
<evidence type="ECO:0000256" key="1">
    <source>
        <dbReference type="SAM" id="SignalP"/>
    </source>
</evidence>
<dbReference type="EMBL" id="PJRQ01000051">
    <property type="protein sequence ID" value="PLR06653.1"/>
    <property type="molecule type" value="Genomic_DNA"/>
</dbReference>
<feature type="chain" id="PRO_5014736558" evidence="1">
    <location>
        <begin position="43"/>
        <end position="405"/>
    </location>
</feature>
<reference evidence="2 3" key="1">
    <citation type="submission" date="2017-12" db="EMBL/GenBank/DDBJ databases">
        <title>The genome sequence of Caulobacter flavus CGMCC1 15093.</title>
        <authorList>
            <person name="Gao J."/>
            <person name="Mao X."/>
            <person name="Sun J."/>
        </authorList>
    </citation>
    <scope>NUCLEOTIDE SEQUENCE [LARGE SCALE GENOMIC DNA]</scope>
    <source>
        <strain evidence="2 3">CGMCC1 15093</strain>
    </source>
</reference>
<dbReference type="CDD" id="cd08994">
    <property type="entry name" value="GH43_62_32_68_117_130-like"/>
    <property type="match status" value="1"/>
</dbReference>
<dbReference type="Gene3D" id="2.115.10.20">
    <property type="entry name" value="Glycosyl hydrolase domain, family 43"/>
    <property type="match status" value="1"/>
</dbReference>
<evidence type="ECO:0000313" key="2">
    <source>
        <dbReference type="EMBL" id="PLR06653.1"/>
    </source>
</evidence>
<keyword evidence="1" id="KW-0732">Signal</keyword>
<accession>A0A2N5CLK8</accession>
<dbReference type="InterPro" id="IPR023296">
    <property type="entry name" value="Glyco_hydro_beta-prop_sf"/>
</dbReference>
<protein>
    <submittedName>
        <fullName evidence="2">Uncharacterized protein</fullName>
    </submittedName>
</protein>
<evidence type="ECO:0000313" key="3">
    <source>
        <dbReference type="Proteomes" id="UP000234483"/>
    </source>
</evidence>
<proteinExistence type="predicted"/>
<feature type="signal peptide" evidence="1">
    <location>
        <begin position="1"/>
        <end position="42"/>
    </location>
</feature>
<dbReference type="AlphaFoldDB" id="A0A2N5CLK8"/>
<dbReference type="Proteomes" id="UP000234483">
    <property type="component" value="Unassembled WGS sequence"/>
</dbReference>
<comment type="caution">
    <text evidence="2">The sequence shown here is derived from an EMBL/GenBank/DDBJ whole genome shotgun (WGS) entry which is preliminary data.</text>
</comment>
<organism evidence="2 3">
    <name type="scientific">Caulobacter flavus</name>
    <dbReference type="NCBI Taxonomy" id="1679497"/>
    <lineage>
        <taxon>Bacteria</taxon>
        <taxon>Pseudomonadati</taxon>
        <taxon>Pseudomonadota</taxon>
        <taxon>Alphaproteobacteria</taxon>
        <taxon>Caulobacterales</taxon>
        <taxon>Caulobacteraceae</taxon>
        <taxon>Caulobacter</taxon>
    </lineage>
</organism>